<evidence type="ECO:0000256" key="1">
    <source>
        <dbReference type="SAM" id="Phobius"/>
    </source>
</evidence>
<feature type="transmembrane region" description="Helical" evidence="1">
    <location>
        <begin position="125"/>
        <end position="145"/>
    </location>
</feature>
<name>A0ABX4IHY5_9ENTR</name>
<feature type="transmembrane region" description="Helical" evidence="1">
    <location>
        <begin position="61"/>
        <end position="81"/>
    </location>
</feature>
<dbReference type="RefSeq" id="WP_086871839.1">
    <property type="nucleotide sequence ID" value="NZ_CP063425.1"/>
</dbReference>
<reference evidence="2 3" key="1">
    <citation type="submission" date="2017-06" db="EMBL/GenBank/DDBJ databases">
        <title>Draft genome sequence of nitrogen-fixing Kosakonia pseudosacchari strain NN143 isolated from sugarcane roots.</title>
        <authorList>
            <person name="Li Y."/>
            <person name="Li S."/>
            <person name="Lin L."/>
            <person name="Wu X."/>
            <person name="Yang L."/>
            <person name="Li Y."/>
            <person name="An Q."/>
        </authorList>
    </citation>
    <scope>NUCLEOTIDE SEQUENCE [LARGE SCALE GENOMIC DNA]</scope>
    <source>
        <strain evidence="2 3">NN143</strain>
    </source>
</reference>
<feature type="transmembrane region" description="Helical" evidence="1">
    <location>
        <begin position="21"/>
        <end position="41"/>
    </location>
</feature>
<keyword evidence="1" id="KW-0472">Membrane</keyword>
<dbReference type="Proteomes" id="UP000219642">
    <property type="component" value="Unassembled WGS sequence"/>
</dbReference>
<dbReference type="Pfam" id="PF10767">
    <property type="entry name" value="YbjO_DH-like"/>
    <property type="match status" value="1"/>
</dbReference>
<gene>
    <name evidence="2" type="ORF">BK796_23475</name>
</gene>
<dbReference type="InterPro" id="IPR019703">
    <property type="entry name" value="YbjO_DH-like"/>
</dbReference>
<feature type="transmembrane region" description="Helical" evidence="1">
    <location>
        <begin position="88"/>
        <end position="105"/>
    </location>
</feature>
<dbReference type="EMBL" id="NITV01000031">
    <property type="protein sequence ID" value="PDO81797.1"/>
    <property type="molecule type" value="Genomic_DNA"/>
</dbReference>
<sequence length="156" mass="17766">MGFFKKTVHHAKLNVPALVQVAAIAIIMIRCVDVLMVFNLLGWRGLLDFVQRSAQTWSLTLVFLGSLFLVFIEILCAFSVVKGRRWARWLYLGTQVVATGYLWAASLGYGYPELFSIAGSSRREIFHALVMQKLPDLLVLFLLFVPAPSRRFFRLQ</sequence>
<organism evidence="2 3">
    <name type="scientific">Kosakonia pseudosacchari</name>
    <dbReference type="NCBI Taxonomy" id="1646340"/>
    <lineage>
        <taxon>Bacteria</taxon>
        <taxon>Pseudomonadati</taxon>
        <taxon>Pseudomonadota</taxon>
        <taxon>Gammaproteobacteria</taxon>
        <taxon>Enterobacterales</taxon>
        <taxon>Enterobacteriaceae</taxon>
        <taxon>Kosakonia</taxon>
    </lineage>
</organism>
<protein>
    <recommendedName>
        <fullName evidence="4">DUF2593 domain-containing protein</fullName>
    </recommendedName>
</protein>
<comment type="caution">
    <text evidence="2">The sequence shown here is derived from an EMBL/GenBank/DDBJ whole genome shotgun (WGS) entry which is preliminary data.</text>
</comment>
<keyword evidence="3" id="KW-1185">Reference proteome</keyword>
<evidence type="ECO:0000313" key="3">
    <source>
        <dbReference type="Proteomes" id="UP000219642"/>
    </source>
</evidence>
<keyword evidence="1" id="KW-1133">Transmembrane helix</keyword>
<accession>A0ABX4IHY5</accession>
<proteinExistence type="predicted"/>
<evidence type="ECO:0008006" key="4">
    <source>
        <dbReference type="Google" id="ProtNLM"/>
    </source>
</evidence>
<evidence type="ECO:0000313" key="2">
    <source>
        <dbReference type="EMBL" id="PDO81797.1"/>
    </source>
</evidence>
<keyword evidence="1" id="KW-0812">Transmembrane</keyword>